<dbReference type="Pfam" id="PF18029">
    <property type="entry name" value="Glyoxalase_6"/>
    <property type="match status" value="1"/>
</dbReference>
<comment type="caution">
    <text evidence="2">The sequence shown here is derived from an EMBL/GenBank/DDBJ whole genome shotgun (WGS) entry which is preliminary data.</text>
</comment>
<evidence type="ECO:0000313" key="2">
    <source>
        <dbReference type="EMBL" id="MBM2623134.1"/>
    </source>
</evidence>
<dbReference type="Proteomes" id="UP000632138">
    <property type="component" value="Unassembled WGS sequence"/>
</dbReference>
<name>A0ABS2AVF1_9ACTN</name>
<evidence type="ECO:0000259" key="1">
    <source>
        <dbReference type="PROSITE" id="PS51819"/>
    </source>
</evidence>
<dbReference type="InterPro" id="IPR037523">
    <property type="entry name" value="VOC_core"/>
</dbReference>
<dbReference type="EMBL" id="JAENHP010000032">
    <property type="protein sequence ID" value="MBM2623134.1"/>
    <property type="molecule type" value="Genomic_DNA"/>
</dbReference>
<dbReference type="PROSITE" id="PS51819">
    <property type="entry name" value="VOC"/>
    <property type="match status" value="1"/>
</dbReference>
<protein>
    <submittedName>
        <fullName evidence="2">VOC family protein</fullName>
    </submittedName>
</protein>
<proteinExistence type="predicted"/>
<dbReference type="CDD" id="cd06587">
    <property type="entry name" value="VOC"/>
    <property type="match status" value="1"/>
</dbReference>
<keyword evidence="3" id="KW-1185">Reference proteome</keyword>
<reference evidence="2 3" key="1">
    <citation type="submission" date="2021-01" db="EMBL/GenBank/DDBJ databases">
        <title>Actinoplanes sp. nov. LDG1-06 isolated from lichen.</title>
        <authorList>
            <person name="Saeng-In P."/>
            <person name="Phongsopitanun W."/>
            <person name="Kanchanasin P."/>
            <person name="Yuki M."/>
            <person name="Kudo T."/>
            <person name="Ohkuma M."/>
            <person name="Tanasupawat S."/>
        </authorList>
    </citation>
    <scope>NUCLEOTIDE SEQUENCE [LARGE SCALE GENOMIC DNA]</scope>
    <source>
        <strain evidence="2 3">LDG1-06</strain>
    </source>
</reference>
<dbReference type="PANTHER" id="PTHR35908:SF1">
    <property type="entry name" value="CONSERVED PROTEIN"/>
    <property type="match status" value="1"/>
</dbReference>
<feature type="domain" description="VOC" evidence="1">
    <location>
        <begin position="1"/>
        <end position="123"/>
    </location>
</feature>
<evidence type="ECO:0000313" key="3">
    <source>
        <dbReference type="Proteomes" id="UP000632138"/>
    </source>
</evidence>
<dbReference type="InterPro" id="IPR029068">
    <property type="entry name" value="Glyas_Bleomycin-R_OHBP_Dase"/>
</dbReference>
<dbReference type="PANTHER" id="PTHR35908">
    <property type="entry name" value="HYPOTHETICAL FUSION PROTEIN"/>
    <property type="match status" value="1"/>
</dbReference>
<dbReference type="Gene3D" id="3.10.180.10">
    <property type="entry name" value="2,3-Dihydroxybiphenyl 1,2-Dioxygenase, domain 1"/>
    <property type="match status" value="1"/>
</dbReference>
<accession>A0ABS2AVF1</accession>
<gene>
    <name evidence="2" type="ORF">JIG36_47315</name>
</gene>
<sequence>MWWGMAVEAPDPAALARFYAELTGWPLVHEEPGTSILATRPDGSNYIVFQQATGYEPPTWPPAKGSQRPMMHFDFQVGDLDQATTEAESLGATLSTHQPQPHVRVLFDPAGHPFCLVRDDADE</sequence>
<dbReference type="SUPFAM" id="SSF54593">
    <property type="entry name" value="Glyoxalase/Bleomycin resistance protein/Dihydroxybiphenyl dioxygenase"/>
    <property type="match status" value="1"/>
</dbReference>
<dbReference type="InterPro" id="IPR041581">
    <property type="entry name" value="Glyoxalase_6"/>
</dbReference>
<organism evidence="2 3">
    <name type="scientific">Paractinoplanes ovalisporus</name>
    <dbReference type="NCBI Taxonomy" id="2810368"/>
    <lineage>
        <taxon>Bacteria</taxon>
        <taxon>Bacillati</taxon>
        <taxon>Actinomycetota</taxon>
        <taxon>Actinomycetes</taxon>
        <taxon>Micromonosporales</taxon>
        <taxon>Micromonosporaceae</taxon>
        <taxon>Paractinoplanes</taxon>
    </lineage>
</organism>